<keyword evidence="13" id="KW-0328">Glycosyltransferase</keyword>
<evidence type="ECO:0000256" key="5">
    <source>
        <dbReference type="ARBA" id="ARBA00022734"/>
    </source>
</evidence>
<dbReference type="EC" id="2.4.1.-" evidence="13"/>
<proteinExistence type="inferred from homology"/>
<dbReference type="Pfam" id="PF00535">
    <property type="entry name" value="Glycos_transf_2"/>
    <property type="match status" value="1"/>
</dbReference>
<keyword evidence="16" id="KW-1185">Reference proteome</keyword>
<dbReference type="InterPro" id="IPR029044">
    <property type="entry name" value="Nucleotide-diphossugar_trans"/>
</dbReference>
<keyword evidence="10 13" id="KW-1015">Disulfide bond</keyword>
<dbReference type="InterPro" id="IPR045885">
    <property type="entry name" value="GalNAc-T"/>
</dbReference>
<evidence type="ECO:0000256" key="3">
    <source>
        <dbReference type="ARBA" id="ARBA00005680"/>
    </source>
</evidence>
<evidence type="ECO:0000256" key="7">
    <source>
        <dbReference type="ARBA" id="ARBA00022989"/>
    </source>
</evidence>
<feature type="domain" description="Ricin B lectin" evidence="14">
    <location>
        <begin position="453"/>
        <end position="574"/>
    </location>
</feature>
<dbReference type="GO" id="GO:0030246">
    <property type="term" value="F:carbohydrate binding"/>
    <property type="evidence" value="ECO:0007669"/>
    <property type="project" value="UniProtKB-KW"/>
</dbReference>
<dbReference type="EMBL" id="JABFTP020000144">
    <property type="protein sequence ID" value="KAL3282878.1"/>
    <property type="molecule type" value="Genomic_DNA"/>
</dbReference>
<evidence type="ECO:0000256" key="1">
    <source>
        <dbReference type="ARBA" id="ARBA00001936"/>
    </source>
</evidence>
<name>A0ABD2NWE7_9CUCU</name>
<evidence type="ECO:0000256" key="8">
    <source>
        <dbReference type="ARBA" id="ARBA00023034"/>
    </source>
</evidence>
<dbReference type="InterPro" id="IPR000772">
    <property type="entry name" value="Ricin_B_lectin"/>
</dbReference>
<dbReference type="FunFam" id="3.90.550.10:FF:000053">
    <property type="entry name" value="Polypeptide N-acetylgalactosaminyltransferase"/>
    <property type="match status" value="1"/>
</dbReference>
<dbReference type="Gene3D" id="3.90.550.10">
    <property type="entry name" value="Spore Coat Polysaccharide Biosynthesis Protein SpsA, Chain A"/>
    <property type="match status" value="1"/>
</dbReference>
<keyword evidence="4 13" id="KW-0812">Transmembrane</keyword>
<comment type="subcellular location">
    <subcellularLocation>
        <location evidence="2 13">Golgi apparatus membrane</location>
        <topology evidence="2 13">Single-pass type II membrane protein</topology>
    </subcellularLocation>
</comment>
<comment type="pathway">
    <text evidence="13">Protein modification; protein glycosylation.</text>
</comment>
<evidence type="ECO:0000256" key="11">
    <source>
        <dbReference type="ARBA" id="ARBA00023180"/>
    </source>
</evidence>
<keyword evidence="5 13" id="KW-0430">Lectin</keyword>
<accession>A0ABD2NWE7</accession>
<evidence type="ECO:0000313" key="16">
    <source>
        <dbReference type="Proteomes" id="UP001516400"/>
    </source>
</evidence>
<keyword evidence="12 13" id="KW-0464">Manganese</keyword>
<evidence type="ECO:0000256" key="12">
    <source>
        <dbReference type="ARBA" id="ARBA00023211"/>
    </source>
</evidence>
<dbReference type="GO" id="GO:0000139">
    <property type="term" value="C:Golgi membrane"/>
    <property type="evidence" value="ECO:0007669"/>
    <property type="project" value="UniProtKB-SubCell"/>
</dbReference>
<dbReference type="InterPro" id="IPR001173">
    <property type="entry name" value="Glyco_trans_2-like"/>
</dbReference>
<organism evidence="15 16">
    <name type="scientific">Cryptolaemus montrouzieri</name>
    <dbReference type="NCBI Taxonomy" id="559131"/>
    <lineage>
        <taxon>Eukaryota</taxon>
        <taxon>Metazoa</taxon>
        <taxon>Ecdysozoa</taxon>
        <taxon>Arthropoda</taxon>
        <taxon>Hexapoda</taxon>
        <taxon>Insecta</taxon>
        <taxon>Pterygota</taxon>
        <taxon>Neoptera</taxon>
        <taxon>Endopterygota</taxon>
        <taxon>Coleoptera</taxon>
        <taxon>Polyphaga</taxon>
        <taxon>Cucujiformia</taxon>
        <taxon>Coccinelloidea</taxon>
        <taxon>Coccinellidae</taxon>
        <taxon>Scymninae</taxon>
        <taxon>Scymnini</taxon>
        <taxon>Cryptolaemus</taxon>
    </lineage>
</organism>
<evidence type="ECO:0000256" key="9">
    <source>
        <dbReference type="ARBA" id="ARBA00023136"/>
    </source>
</evidence>
<feature type="transmembrane region" description="Helical" evidence="13">
    <location>
        <begin position="7"/>
        <end position="27"/>
    </location>
</feature>
<evidence type="ECO:0000256" key="10">
    <source>
        <dbReference type="ARBA" id="ARBA00023157"/>
    </source>
</evidence>
<dbReference type="GO" id="GO:0006493">
    <property type="term" value="P:protein O-linked glycosylation"/>
    <property type="evidence" value="ECO:0007669"/>
    <property type="project" value="UniProtKB-ARBA"/>
</dbReference>
<dbReference type="GO" id="GO:0016757">
    <property type="term" value="F:glycosyltransferase activity"/>
    <property type="evidence" value="ECO:0007669"/>
    <property type="project" value="UniProtKB-KW"/>
</dbReference>
<evidence type="ECO:0000256" key="4">
    <source>
        <dbReference type="ARBA" id="ARBA00022692"/>
    </source>
</evidence>
<protein>
    <recommendedName>
        <fullName evidence="13">Polypeptide N-acetylgalactosaminyltransferase</fullName>
        <ecNumber evidence="13">2.4.1.-</ecNumber>
    </recommendedName>
    <alternativeName>
        <fullName evidence="13">Protein-UDP acetylgalactosaminyltransferase</fullName>
    </alternativeName>
</protein>
<evidence type="ECO:0000256" key="13">
    <source>
        <dbReference type="RuleBase" id="RU361242"/>
    </source>
</evidence>
<dbReference type="CDD" id="cd23440">
    <property type="entry name" value="beta-trefoil_Ricin_GALNT11"/>
    <property type="match status" value="1"/>
</dbReference>
<keyword evidence="13" id="KW-0808">Transferase</keyword>
<dbReference type="SUPFAM" id="SSF53448">
    <property type="entry name" value="Nucleotide-diphospho-sugar transferases"/>
    <property type="match status" value="1"/>
</dbReference>
<sequence length="582" mass="67309">MLSINRSFIYGICFASVTWILSLYLYVQSNTILTNSSLTSLPFENIQSNPIHISKQDLNEIGIIKSKEDKWIRDEGYKTHAFNTLISNRLGLYREIPDTRNVLCENITYPLDLPAASIIICFYNEHFNTLLRTIYSIIDKTPSNLLHEIVLVDDFSDLEDLQKGLKDHIDTHLVDKVKLYRTDRREGLIRARIYGSRRAKGEVLIFLDSHIEVNKGWIEPLLNRIHENKKNVAVPVIDIINADTFIYSSSPLVRGGFNWGLHFKWDNVPKGTFDTKEDFVKPIRSPTMAGGLFAIDKKYFVELGEYDAYMNIWGGENIEISFRIWMCGGHLDLIPCSRVGHVFRQRRPYGDPDGQDTMLYNSLRVAHVWMDDYKKFFLESRKGAESMNYGDISSRITLRKELGCKDFDWYLKNVYPELTLPTDNKERLKKKWAAVEQDKYQPWYARKRNYIAQYQIKLTGTELCMQSEKTSPKKGGTLVLKNCWKNKNQIWAETDKHEMVLSKLLCLQSGKNGPVLYKCHETGGNQEWKYKGEEEIPIFNLAAGTCLGVDKAVENSPVLMKICDQGHWNKWDIVFSKGNMIS</sequence>
<dbReference type="Pfam" id="PF00652">
    <property type="entry name" value="Ricin_B_lectin"/>
    <property type="match status" value="1"/>
</dbReference>
<keyword evidence="7 13" id="KW-1133">Transmembrane helix</keyword>
<dbReference type="SMART" id="SM00458">
    <property type="entry name" value="RICIN"/>
    <property type="match status" value="1"/>
</dbReference>
<dbReference type="PANTHER" id="PTHR11675">
    <property type="entry name" value="N-ACETYLGALACTOSAMINYLTRANSFERASE"/>
    <property type="match status" value="1"/>
</dbReference>
<evidence type="ECO:0000256" key="2">
    <source>
        <dbReference type="ARBA" id="ARBA00004323"/>
    </source>
</evidence>
<reference evidence="15 16" key="1">
    <citation type="journal article" date="2021" name="BMC Biol.">
        <title>Horizontally acquired antibacterial genes associated with adaptive radiation of ladybird beetles.</title>
        <authorList>
            <person name="Li H.S."/>
            <person name="Tang X.F."/>
            <person name="Huang Y.H."/>
            <person name="Xu Z.Y."/>
            <person name="Chen M.L."/>
            <person name="Du X.Y."/>
            <person name="Qiu B.Y."/>
            <person name="Chen P.T."/>
            <person name="Zhang W."/>
            <person name="Slipinski A."/>
            <person name="Escalona H.E."/>
            <person name="Waterhouse R.M."/>
            <person name="Zwick A."/>
            <person name="Pang H."/>
        </authorList>
    </citation>
    <scope>NUCLEOTIDE SEQUENCE [LARGE SCALE GENOMIC DNA]</scope>
    <source>
        <strain evidence="15">SYSU2018</strain>
    </source>
</reference>
<keyword evidence="9 13" id="KW-0472">Membrane</keyword>
<dbReference type="InterPro" id="IPR035992">
    <property type="entry name" value="Ricin_B-like_lectins"/>
</dbReference>
<evidence type="ECO:0000313" key="15">
    <source>
        <dbReference type="EMBL" id="KAL3282878.1"/>
    </source>
</evidence>
<keyword evidence="11" id="KW-0325">Glycoprotein</keyword>
<comment type="caution">
    <text evidence="15">The sequence shown here is derived from an EMBL/GenBank/DDBJ whole genome shotgun (WGS) entry which is preliminary data.</text>
</comment>
<dbReference type="Proteomes" id="UP001516400">
    <property type="component" value="Unassembled WGS sequence"/>
</dbReference>
<comment type="cofactor">
    <cofactor evidence="1 13">
        <name>Mn(2+)</name>
        <dbReference type="ChEBI" id="CHEBI:29035"/>
    </cofactor>
</comment>
<comment type="similarity">
    <text evidence="3 13">Belongs to the glycosyltransferase 2 family. GalNAc-T subfamily.</text>
</comment>
<dbReference type="PROSITE" id="PS50231">
    <property type="entry name" value="RICIN_B_LECTIN"/>
    <property type="match status" value="1"/>
</dbReference>
<keyword evidence="6" id="KW-0735">Signal-anchor</keyword>
<dbReference type="SUPFAM" id="SSF50370">
    <property type="entry name" value="Ricin B-like lectins"/>
    <property type="match status" value="1"/>
</dbReference>
<evidence type="ECO:0000256" key="6">
    <source>
        <dbReference type="ARBA" id="ARBA00022968"/>
    </source>
</evidence>
<keyword evidence="8 13" id="KW-0333">Golgi apparatus</keyword>
<dbReference type="CDD" id="cd02510">
    <property type="entry name" value="pp-GalNAc-T"/>
    <property type="match status" value="1"/>
</dbReference>
<evidence type="ECO:0000259" key="14">
    <source>
        <dbReference type="SMART" id="SM00458"/>
    </source>
</evidence>
<dbReference type="Gene3D" id="2.80.10.50">
    <property type="match status" value="1"/>
</dbReference>
<dbReference type="PANTHER" id="PTHR11675:SF63">
    <property type="entry name" value="POLYPEPTIDE N-ACETYLGALACTOSAMINYLTRANSFERASE"/>
    <property type="match status" value="1"/>
</dbReference>
<dbReference type="AlphaFoldDB" id="A0ABD2NWE7"/>
<gene>
    <name evidence="15" type="ORF">HHI36_006037</name>
</gene>